<protein>
    <submittedName>
        <fullName evidence="2">Xylose isomerase domain protein TIM barrel</fullName>
    </submittedName>
</protein>
<dbReference type="InterPro" id="IPR036237">
    <property type="entry name" value="Xyl_isomerase-like_sf"/>
</dbReference>
<dbReference type="InterPro" id="IPR013022">
    <property type="entry name" value="Xyl_isomerase-like_TIM-brl"/>
</dbReference>
<name>I2GLJ6_9BACT</name>
<dbReference type="SUPFAM" id="SSF51658">
    <property type="entry name" value="Xylose isomerase-like"/>
    <property type="match status" value="1"/>
</dbReference>
<evidence type="ECO:0000313" key="2">
    <source>
        <dbReference type="EMBL" id="CCH54772.1"/>
    </source>
</evidence>
<keyword evidence="2" id="KW-0413">Isomerase</keyword>
<reference evidence="2 3" key="1">
    <citation type="journal article" date="2012" name="J. Bacteriol.">
        <title>Genome Sequence of the Filamentous Bacterium Fibrisoma limi BUZ 3T.</title>
        <authorList>
            <person name="Filippini M."/>
            <person name="Qi W."/>
            <person name="Jaenicke S."/>
            <person name="Goesmann A."/>
            <person name="Smits T.H."/>
            <person name="Bagheri H.C."/>
        </authorList>
    </citation>
    <scope>NUCLEOTIDE SEQUENCE [LARGE SCALE GENOMIC DNA]</scope>
    <source>
        <strain evidence="3">BUZ 3T</strain>
    </source>
</reference>
<comment type="caution">
    <text evidence="2">The sequence shown here is derived from an EMBL/GenBank/DDBJ whole genome shotgun (WGS) entry which is preliminary data.</text>
</comment>
<dbReference type="GO" id="GO:0016853">
    <property type="term" value="F:isomerase activity"/>
    <property type="evidence" value="ECO:0007669"/>
    <property type="project" value="UniProtKB-KW"/>
</dbReference>
<dbReference type="Pfam" id="PF01261">
    <property type="entry name" value="AP_endonuc_2"/>
    <property type="match status" value="1"/>
</dbReference>
<evidence type="ECO:0000259" key="1">
    <source>
        <dbReference type="Pfam" id="PF01261"/>
    </source>
</evidence>
<accession>I2GLJ6</accession>
<dbReference type="AlphaFoldDB" id="I2GLJ6"/>
<dbReference type="RefSeq" id="WP_009283348.1">
    <property type="nucleotide sequence ID" value="NZ_CAIT01000007.1"/>
</dbReference>
<feature type="domain" description="Xylose isomerase-like TIM barrel" evidence="1">
    <location>
        <begin position="82"/>
        <end position="296"/>
    </location>
</feature>
<dbReference type="Proteomes" id="UP000009309">
    <property type="component" value="Unassembled WGS sequence"/>
</dbReference>
<sequence>MTNQRHEPESRPVSNRIDRRDFLHKATAGAVLLSLPDMPRFLKDTRMGVVVHSYGNRWNSKANSQKYPGFANAVDMLNHCSQIGAGGIQVVVNGWSADFAKSVRDKREKLGLYLEGSIGLPKNAGDVAKFEQDVANAREAGAQILRTVCSSGRRYETYHSAQAFQDMRKNALVSLRLAEPVLRKHKVRLGIENHKDWRAPELVDVLKQINSEWIGVTLDFGNSIALLEDPMAVVQTLVPYVVSTHVKDMAVDEYADGFLLSEVPLGQGILDLPTMIALCKKHNPAVTFSLEMITRDPLEIPCLKNDYWATFGELPGTELARTLRMVKEHKYKAGLPRVAQLDTEKKLAAEEENIVACLDYSKNRLGLV</sequence>
<gene>
    <name evidence="2" type="ORF">BN8_03976</name>
</gene>
<dbReference type="STRING" id="1185876.BN8_03976"/>
<proteinExistence type="predicted"/>
<keyword evidence="3" id="KW-1185">Reference proteome</keyword>
<dbReference type="PANTHER" id="PTHR12110">
    <property type="entry name" value="HYDROXYPYRUVATE ISOMERASE"/>
    <property type="match status" value="1"/>
</dbReference>
<evidence type="ECO:0000313" key="3">
    <source>
        <dbReference type="Proteomes" id="UP000009309"/>
    </source>
</evidence>
<dbReference type="eggNOG" id="COG1082">
    <property type="taxonomic scope" value="Bacteria"/>
</dbReference>
<dbReference type="PANTHER" id="PTHR12110:SF53">
    <property type="entry name" value="BLR5974 PROTEIN"/>
    <property type="match status" value="1"/>
</dbReference>
<dbReference type="InterPro" id="IPR050312">
    <property type="entry name" value="IolE/XylAMocC-like"/>
</dbReference>
<organism evidence="2 3">
    <name type="scientific">Fibrisoma limi BUZ 3</name>
    <dbReference type="NCBI Taxonomy" id="1185876"/>
    <lineage>
        <taxon>Bacteria</taxon>
        <taxon>Pseudomonadati</taxon>
        <taxon>Bacteroidota</taxon>
        <taxon>Cytophagia</taxon>
        <taxon>Cytophagales</taxon>
        <taxon>Spirosomataceae</taxon>
        <taxon>Fibrisoma</taxon>
    </lineage>
</organism>
<dbReference type="EMBL" id="CAIT01000007">
    <property type="protein sequence ID" value="CCH54772.1"/>
    <property type="molecule type" value="Genomic_DNA"/>
</dbReference>
<dbReference type="Gene3D" id="3.20.20.150">
    <property type="entry name" value="Divalent-metal-dependent TIM barrel enzymes"/>
    <property type="match status" value="1"/>
</dbReference>